<comment type="caution">
    <text evidence="7">The sequence shown here is derived from an EMBL/GenBank/DDBJ whole genome shotgun (WGS) entry which is preliminary data.</text>
</comment>
<dbReference type="PROSITE" id="PS51294">
    <property type="entry name" value="HTH_MYB"/>
    <property type="match status" value="4"/>
</dbReference>
<name>A0A433QKC9_9FUNG</name>
<evidence type="ECO:0008006" key="9">
    <source>
        <dbReference type="Google" id="ProtNLM"/>
    </source>
</evidence>
<keyword evidence="2" id="KW-0238">DNA-binding</keyword>
<evidence type="ECO:0000259" key="5">
    <source>
        <dbReference type="PROSITE" id="PS50090"/>
    </source>
</evidence>
<evidence type="ECO:0000313" key="8">
    <source>
        <dbReference type="Proteomes" id="UP000274822"/>
    </source>
</evidence>
<keyword evidence="3" id="KW-0804">Transcription</keyword>
<evidence type="ECO:0000256" key="2">
    <source>
        <dbReference type="ARBA" id="ARBA00023125"/>
    </source>
</evidence>
<feature type="domain" description="Myb-like" evidence="5">
    <location>
        <begin position="139"/>
        <end position="189"/>
    </location>
</feature>
<feature type="domain" description="Myb-like" evidence="5">
    <location>
        <begin position="95"/>
        <end position="138"/>
    </location>
</feature>
<keyword evidence="4" id="KW-0539">Nucleus</keyword>
<dbReference type="GO" id="GO:0001006">
    <property type="term" value="F:RNA polymerase III type 3 promoter sequence-specific DNA binding"/>
    <property type="evidence" value="ECO:0007669"/>
    <property type="project" value="TreeGrafter"/>
</dbReference>
<dbReference type="Proteomes" id="UP000274822">
    <property type="component" value="Unassembled WGS sequence"/>
</dbReference>
<sequence>MKIRPNDLSHTPNLAMFHFIKQSLTQFRFLTVSARPLAPKSQVGKHWSNVEDQILREACVKYGSNWSVIAHSLPDRTPGDCAKRFPNLAPTIAHWTEDENRLLREKVAQYGFRWKILADSYFPNRTPAQLANHWTAVENPRQDFGTWLPEEEKRLLNAVQIDKLSWASVAERVGTRNQQQCRFKYLSLTQSNQNAIHFLLSVGRLEQRRALSSLSTPTDRFTDDEGKVILDTFKRYPNDWKAISLEVRKVTGIKRLPKHCRAHYDLELDPRLVKGPWTAQEDKIIVDAYNRYGPKVAMISQLLPNYRGRARVWQRVTTLRGNGIIKSRKSEDET</sequence>
<feature type="domain" description="HTH myb-type" evidence="6">
    <location>
        <begin position="269"/>
        <end position="324"/>
    </location>
</feature>
<dbReference type="PROSITE" id="PS50090">
    <property type="entry name" value="MYB_LIKE"/>
    <property type="match status" value="3"/>
</dbReference>
<dbReference type="InterPro" id="IPR051575">
    <property type="entry name" value="Myb-like_DNA-bd"/>
</dbReference>
<evidence type="ECO:0000256" key="3">
    <source>
        <dbReference type="ARBA" id="ARBA00023163"/>
    </source>
</evidence>
<dbReference type="InterPro" id="IPR009057">
    <property type="entry name" value="Homeodomain-like_sf"/>
</dbReference>
<evidence type="ECO:0000313" key="7">
    <source>
        <dbReference type="EMBL" id="RUS30228.1"/>
    </source>
</evidence>
<evidence type="ECO:0000259" key="6">
    <source>
        <dbReference type="PROSITE" id="PS51294"/>
    </source>
</evidence>
<evidence type="ECO:0000256" key="1">
    <source>
        <dbReference type="ARBA" id="ARBA00023015"/>
    </source>
</evidence>
<dbReference type="GO" id="GO:0019185">
    <property type="term" value="C:snRNA-activating protein complex"/>
    <property type="evidence" value="ECO:0007669"/>
    <property type="project" value="TreeGrafter"/>
</dbReference>
<feature type="domain" description="HTH myb-type" evidence="6">
    <location>
        <begin position="95"/>
        <end position="142"/>
    </location>
</feature>
<dbReference type="GO" id="GO:0042796">
    <property type="term" value="P:snRNA transcription by RNA polymerase III"/>
    <property type="evidence" value="ECO:0007669"/>
    <property type="project" value="TreeGrafter"/>
</dbReference>
<evidence type="ECO:0000256" key="4">
    <source>
        <dbReference type="ARBA" id="ARBA00023242"/>
    </source>
</evidence>
<dbReference type="Pfam" id="PF13921">
    <property type="entry name" value="Myb_DNA-bind_6"/>
    <property type="match status" value="2"/>
</dbReference>
<dbReference type="SUPFAM" id="SSF46689">
    <property type="entry name" value="Homeodomain-like"/>
    <property type="match status" value="3"/>
</dbReference>
<keyword evidence="8" id="KW-1185">Reference proteome</keyword>
<gene>
    <name evidence="7" type="ORF">BC938DRAFT_479695</name>
</gene>
<keyword evidence="1" id="KW-0805">Transcription regulation</keyword>
<dbReference type="InterPro" id="IPR017930">
    <property type="entry name" value="Myb_dom"/>
</dbReference>
<proteinExistence type="predicted"/>
<dbReference type="Gene3D" id="1.10.10.60">
    <property type="entry name" value="Homeodomain-like"/>
    <property type="match status" value="4"/>
</dbReference>
<feature type="domain" description="HTH myb-type" evidence="6">
    <location>
        <begin position="145"/>
        <end position="193"/>
    </location>
</feature>
<dbReference type="PANTHER" id="PTHR46621">
    <property type="entry name" value="SNRNA-ACTIVATING PROTEIN COMPLEX SUBUNIT 4"/>
    <property type="match status" value="1"/>
</dbReference>
<dbReference type="GO" id="GO:0000978">
    <property type="term" value="F:RNA polymerase II cis-regulatory region sequence-specific DNA binding"/>
    <property type="evidence" value="ECO:0007669"/>
    <property type="project" value="TreeGrafter"/>
</dbReference>
<dbReference type="SMART" id="SM00717">
    <property type="entry name" value="SANT"/>
    <property type="match status" value="5"/>
</dbReference>
<organism evidence="7 8">
    <name type="scientific">Jimgerdemannia flammicorona</name>
    <dbReference type="NCBI Taxonomy" id="994334"/>
    <lineage>
        <taxon>Eukaryota</taxon>
        <taxon>Fungi</taxon>
        <taxon>Fungi incertae sedis</taxon>
        <taxon>Mucoromycota</taxon>
        <taxon>Mucoromycotina</taxon>
        <taxon>Endogonomycetes</taxon>
        <taxon>Endogonales</taxon>
        <taxon>Endogonaceae</taxon>
        <taxon>Jimgerdemannia</taxon>
    </lineage>
</organism>
<dbReference type="Pfam" id="PF00249">
    <property type="entry name" value="Myb_DNA-binding"/>
    <property type="match status" value="1"/>
</dbReference>
<dbReference type="AlphaFoldDB" id="A0A433QKC9"/>
<dbReference type="CDD" id="cd00167">
    <property type="entry name" value="SANT"/>
    <property type="match status" value="3"/>
</dbReference>
<protein>
    <recommendedName>
        <fullName evidence="9">Homeodomain-like protein</fullName>
    </recommendedName>
</protein>
<dbReference type="EMBL" id="RBNJ01004125">
    <property type="protein sequence ID" value="RUS30228.1"/>
    <property type="molecule type" value="Genomic_DNA"/>
</dbReference>
<reference evidence="7 8" key="1">
    <citation type="journal article" date="2018" name="New Phytol.">
        <title>Phylogenomics of Endogonaceae and evolution of mycorrhizas within Mucoromycota.</title>
        <authorList>
            <person name="Chang Y."/>
            <person name="Desiro A."/>
            <person name="Na H."/>
            <person name="Sandor L."/>
            <person name="Lipzen A."/>
            <person name="Clum A."/>
            <person name="Barry K."/>
            <person name="Grigoriev I.V."/>
            <person name="Martin F.M."/>
            <person name="Stajich J.E."/>
            <person name="Smith M.E."/>
            <person name="Bonito G."/>
            <person name="Spatafora J.W."/>
        </authorList>
    </citation>
    <scope>NUCLEOTIDE SEQUENCE [LARGE SCALE GENOMIC DNA]</scope>
    <source>
        <strain evidence="7 8">AD002</strain>
    </source>
</reference>
<feature type="domain" description="Myb-like" evidence="5">
    <location>
        <begin position="47"/>
        <end position="89"/>
    </location>
</feature>
<dbReference type="InterPro" id="IPR001005">
    <property type="entry name" value="SANT/Myb"/>
</dbReference>
<dbReference type="PANTHER" id="PTHR46621:SF1">
    <property type="entry name" value="SNRNA-ACTIVATING PROTEIN COMPLEX SUBUNIT 4"/>
    <property type="match status" value="1"/>
</dbReference>
<accession>A0A433QKC9</accession>
<dbReference type="GO" id="GO:0042795">
    <property type="term" value="P:snRNA transcription by RNA polymerase II"/>
    <property type="evidence" value="ECO:0007669"/>
    <property type="project" value="TreeGrafter"/>
</dbReference>
<feature type="domain" description="HTH myb-type" evidence="6">
    <location>
        <begin position="47"/>
        <end position="93"/>
    </location>
</feature>